<keyword evidence="1" id="KW-0732">Signal</keyword>
<dbReference type="PROSITE" id="PS50231">
    <property type="entry name" value="RICIN_B_LECTIN"/>
    <property type="match status" value="1"/>
</dbReference>
<sequence length="162" mass="17718">MSIAAAGLAAGAFAATAGPAAAAVQNEDFKASAQSYRDDTNLDEFYGRERGAQVLTRDAREHFQIFQFTRVGATPGTYTISGTRYGLCLEAEGLGQVIVQRYCDSGKLSQRWQVDTVNQPTVIKNIKYTNQVMQANGLDRAVTLAHYQPAKTSQLWTLYAKD</sequence>
<feature type="signal peptide" evidence="1">
    <location>
        <begin position="1"/>
        <end position="22"/>
    </location>
</feature>
<reference evidence="4" key="1">
    <citation type="journal article" date="2019" name="Int. J. Syst. Evol. Microbiol.">
        <title>The Global Catalogue of Microorganisms (GCM) 10K type strain sequencing project: providing services to taxonomists for standard genome sequencing and annotation.</title>
        <authorList>
            <consortium name="The Broad Institute Genomics Platform"/>
            <consortium name="The Broad Institute Genome Sequencing Center for Infectious Disease"/>
            <person name="Wu L."/>
            <person name="Ma J."/>
        </authorList>
    </citation>
    <scope>NUCLEOTIDE SEQUENCE [LARGE SCALE GENOMIC DNA]</scope>
    <source>
        <strain evidence="4">JCM 4788</strain>
    </source>
</reference>
<evidence type="ECO:0000256" key="1">
    <source>
        <dbReference type="SAM" id="SignalP"/>
    </source>
</evidence>
<dbReference type="CDD" id="cd00161">
    <property type="entry name" value="beta-trefoil_Ricin-like"/>
    <property type="match status" value="1"/>
</dbReference>
<dbReference type="Proteomes" id="UP001500879">
    <property type="component" value="Unassembled WGS sequence"/>
</dbReference>
<dbReference type="SUPFAM" id="SSF50370">
    <property type="entry name" value="Ricin B-like lectins"/>
    <property type="match status" value="1"/>
</dbReference>
<dbReference type="Pfam" id="PF00652">
    <property type="entry name" value="Ricin_B_lectin"/>
    <property type="match status" value="1"/>
</dbReference>
<evidence type="ECO:0000313" key="4">
    <source>
        <dbReference type="Proteomes" id="UP001500879"/>
    </source>
</evidence>
<dbReference type="InterPro" id="IPR000772">
    <property type="entry name" value="Ricin_B_lectin"/>
</dbReference>
<gene>
    <name evidence="3" type="ORF">GCM10010357_46540</name>
</gene>
<keyword evidence="4" id="KW-1185">Reference proteome</keyword>
<dbReference type="EMBL" id="BAAABX010000050">
    <property type="protein sequence ID" value="GAA0419870.1"/>
    <property type="molecule type" value="Genomic_DNA"/>
</dbReference>
<name>A0ABP3IRZ1_9ACTN</name>
<dbReference type="Gene3D" id="2.80.10.50">
    <property type="match status" value="1"/>
</dbReference>
<dbReference type="InterPro" id="IPR035992">
    <property type="entry name" value="Ricin_B-like_lectins"/>
</dbReference>
<proteinExistence type="predicted"/>
<accession>A0ABP3IRZ1</accession>
<comment type="caution">
    <text evidence="3">The sequence shown here is derived from an EMBL/GenBank/DDBJ whole genome shotgun (WGS) entry which is preliminary data.</text>
</comment>
<organism evidence="3 4">
    <name type="scientific">Streptomyces luteireticuli</name>
    <dbReference type="NCBI Taxonomy" id="173858"/>
    <lineage>
        <taxon>Bacteria</taxon>
        <taxon>Bacillati</taxon>
        <taxon>Actinomycetota</taxon>
        <taxon>Actinomycetes</taxon>
        <taxon>Kitasatosporales</taxon>
        <taxon>Streptomycetaceae</taxon>
        <taxon>Streptomyces</taxon>
    </lineage>
</organism>
<protein>
    <recommendedName>
        <fullName evidence="2">Ricin B lectin domain-containing protein</fullName>
    </recommendedName>
</protein>
<evidence type="ECO:0000313" key="3">
    <source>
        <dbReference type="EMBL" id="GAA0419870.1"/>
    </source>
</evidence>
<feature type="domain" description="Ricin B lectin" evidence="2">
    <location>
        <begin position="50"/>
        <end position="156"/>
    </location>
</feature>
<feature type="chain" id="PRO_5045155979" description="Ricin B lectin domain-containing protein" evidence="1">
    <location>
        <begin position="23"/>
        <end position="162"/>
    </location>
</feature>
<evidence type="ECO:0000259" key="2">
    <source>
        <dbReference type="Pfam" id="PF00652"/>
    </source>
</evidence>